<sequence>MELKREFFPLVRKTVMPRPYYTEETDVLGQKGTALAVNAAIYGDNWYLDREAGLIEIYGAGAAICFRNILPRKNKYEKEGLYLRLKLAYRTTENANVNIRTFSGRHITIPNSLEGAMYDDSETYWYVTDDLTLNINSIYTDEKMWIQRVDWEWVSKEVIYEDEAVEERKLFIPRNPKDIEKLYVPQKVNPTTIKEFLVKKIQNDDYFAKRCLSMLCEDKLMAKDMVELFKETGIEL</sequence>
<organism evidence="1 2">
    <name type="scientific">Cyanobacterium aponinum 0216</name>
    <dbReference type="NCBI Taxonomy" id="2676140"/>
    <lineage>
        <taxon>Bacteria</taxon>
        <taxon>Bacillati</taxon>
        <taxon>Cyanobacteriota</taxon>
        <taxon>Cyanophyceae</taxon>
        <taxon>Oscillatoriophycideae</taxon>
        <taxon>Chroococcales</taxon>
        <taxon>Geminocystaceae</taxon>
        <taxon>Cyanobacterium</taxon>
    </lineage>
</organism>
<gene>
    <name evidence="1" type="ORF">GGC33_01480</name>
</gene>
<reference evidence="1 2" key="1">
    <citation type="submission" date="2019-11" db="EMBL/GenBank/DDBJ databases">
        <title>Isolation of a new High Light Tolerant Cyanobacteria.</title>
        <authorList>
            <person name="Dobson Z."/>
            <person name="Vaughn N."/>
            <person name="Vaughn M."/>
            <person name="Fromme P."/>
            <person name="Mazor Y."/>
        </authorList>
    </citation>
    <scope>NUCLEOTIDE SEQUENCE [LARGE SCALE GENOMIC DNA]</scope>
    <source>
        <strain evidence="1 2">0216</strain>
    </source>
</reference>
<evidence type="ECO:0000313" key="1">
    <source>
        <dbReference type="EMBL" id="MTF37603.1"/>
    </source>
</evidence>
<name>A0A844GPW1_9CHRO</name>
<dbReference type="AlphaFoldDB" id="A0A844GPW1"/>
<dbReference type="EMBL" id="WMIA01000001">
    <property type="protein sequence ID" value="MTF37603.1"/>
    <property type="molecule type" value="Genomic_DNA"/>
</dbReference>
<comment type="caution">
    <text evidence="1">The sequence shown here is derived from an EMBL/GenBank/DDBJ whole genome shotgun (WGS) entry which is preliminary data.</text>
</comment>
<proteinExistence type="predicted"/>
<dbReference type="Proteomes" id="UP000437131">
    <property type="component" value="Unassembled WGS sequence"/>
</dbReference>
<protein>
    <submittedName>
        <fullName evidence="1">Uncharacterized protein</fullName>
    </submittedName>
</protein>
<dbReference type="RefSeq" id="WP_015218203.1">
    <property type="nucleotide sequence ID" value="NZ_WMIA01000001.1"/>
</dbReference>
<evidence type="ECO:0000313" key="2">
    <source>
        <dbReference type="Proteomes" id="UP000437131"/>
    </source>
</evidence>
<accession>A0A844GPW1</accession>